<protein>
    <recommendedName>
        <fullName evidence="1">RNase H type-1 domain-containing protein</fullName>
    </recommendedName>
</protein>
<dbReference type="CDD" id="cd06222">
    <property type="entry name" value="RNase_H_like"/>
    <property type="match status" value="1"/>
</dbReference>
<dbReference type="Pfam" id="PF13456">
    <property type="entry name" value="RVT_3"/>
    <property type="match status" value="1"/>
</dbReference>
<reference evidence="2" key="1">
    <citation type="journal article" date="2023" name="Plant J.">
        <title>Genome sequences and population genomics provide insights into the demographic history, inbreeding, and mutation load of two 'living fossil' tree species of Dipteronia.</title>
        <authorList>
            <person name="Feng Y."/>
            <person name="Comes H.P."/>
            <person name="Chen J."/>
            <person name="Zhu S."/>
            <person name="Lu R."/>
            <person name="Zhang X."/>
            <person name="Li P."/>
            <person name="Qiu J."/>
            <person name="Olsen K.M."/>
            <person name="Qiu Y."/>
        </authorList>
    </citation>
    <scope>NUCLEOTIDE SEQUENCE</scope>
    <source>
        <strain evidence="2">NBL</strain>
    </source>
</reference>
<evidence type="ECO:0000259" key="1">
    <source>
        <dbReference type="Pfam" id="PF13456"/>
    </source>
</evidence>
<accession>A0AAE0DUS5</accession>
<dbReference type="GO" id="GO:0003676">
    <property type="term" value="F:nucleic acid binding"/>
    <property type="evidence" value="ECO:0007669"/>
    <property type="project" value="InterPro"/>
</dbReference>
<dbReference type="InterPro" id="IPR052929">
    <property type="entry name" value="RNase_H-like_EbsB-rel"/>
</dbReference>
<keyword evidence="3" id="KW-1185">Reference proteome</keyword>
<dbReference type="PANTHER" id="PTHR47074:SF48">
    <property type="entry name" value="POLYNUCLEOTIDYL TRANSFERASE, RIBONUCLEASE H-LIKE SUPERFAMILY PROTEIN"/>
    <property type="match status" value="1"/>
</dbReference>
<name>A0AAE0DUS5_9ROSI</name>
<dbReference type="Gene3D" id="3.30.420.10">
    <property type="entry name" value="Ribonuclease H-like superfamily/Ribonuclease H"/>
    <property type="match status" value="1"/>
</dbReference>
<dbReference type="InterPro" id="IPR002156">
    <property type="entry name" value="RNaseH_domain"/>
</dbReference>
<sequence length="134" mass="15109">MVIRDSAAEVLASCSQILDVNLSTKMAKLVAIHKCLQFCVDCGLVPCTFETDNASLVKWITEKDKWNSDGGTILYDISNLNSTLKRMTFCHVQKRHNKAAIELAKYAWGISEDVYWMEDFPGCIRKDIEADMPS</sequence>
<dbReference type="EMBL" id="JANJYJ010000009">
    <property type="protein sequence ID" value="KAK3189428.1"/>
    <property type="molecule type" value="Genomic_DNA"/>
</dbReference>
<organism evidence="2 3">
    <name type="scientific">Dipteronia sinensis</name>
    <dbReference type="NCBI Taxonomy" id="43782"/>
    <lineage>
        <taxon>Eukaryota</taxon>
        <taxon>Viridiplantae</taxon>
        <taxon>Streptophyta</taxon>
        <taxon>Embryophyta</taxon>
        <taxon>Tracheophyta</taxon>
        <taxon>Spermatophyta</taxon>
        <taxon>Magnoliopsida</taxon>
        <taxon>eudicotyledons</taxon>
        <taxon>Gunneridae</taxon>
        <taxon>Pentapetalae</taxon>
        <taxon>rosids</taxon>
        <taxon>malvids</taxon>
        <taxon>Sapindales</taxon>
        <taxon>Sapindaceae</taxon>
        <taxon>Hippocastanoideae</taxon>
        <taxon>Acereae</taxon>
        <taxon>Dipteronia</taxon>
    </lineage>
</organism>
<dbReference type="InterPro" id="IPR044730">
    <property type="entry name" value="RNase_H-like_dom_plant"/>
</dbReference>
<proteinExistence type="predicted"/>
<dbReference type="AlphaFoldDB" id="A0AAE0DUS5"/>
<dbReference type="GO" id="GO:0004523">
    <property type="term" value="F:RNA-DNA hybrid ribonuclease activity"/>
    <property type="evidence" value="ECO:0007669"/>
    <property type="project" value="InterPro"/>
</dbReference>
<dbReference type="InterPro" id="IPR036397">
    <property type="entry name" value="RNaseH_sf"/>
</dbReference>
<dbReference type="InterPro" id="IPR012337">
    <property type="entry name" value="RNaseH-like_sf"/>
</dbReference>
<evidence type="ECO:0000313" key="2">
    <source>
        <dbReference type="EMBL" id="KAK3189428.1"/>
    </source>
</evidence>
<gene>
    <name evidence="2" type="ORF">Dsin_028989</name>
</gene>
<dbReference type="SUPFAM" id="SSF53098">
    <property type="entry name" value="Ribonuclease H-like"/>
    <property type="match status" value="1"/>
</dbReference>
<dbReference type="PANTHER" id="PTHR47074">
    <property type="entry name" value="BNAC02G40300D PROTEIN"/>
    <property type="match status" value="1"/>
</dbReference>
<evidence type="ECO:0000313" key="3">
    <source>
        <dbReference type="Proteomes" id="UP001281410"/>
    </source>
</evidence>
<dbReference type="Proteomes" id="UP001281410">
    <property type="component" value="Unassembled WGS sequence"/>
</dbReference>
<comment type="caution">
    <text evidence="2">The sequence shown here is derived from an EMBL/GenBank/DDBJ whole genome shotgun (WGS) entry which is preliminary data.</text>
</comment>
<feature type="domain" description="RNase H type-1" evidence="1">
    <location>
        <begin position="1"/>
        <end position="107"/>
    </location>
</feature>